<dbReference type="AlphaFoldDB" id="A0A643FQ69"/>
<evidence type="ECO:0000313" key="2">
    <source>
        <dbReference type="EMBL" id="QOT79435.1"/>
    </source>
</evidence>
<organism evidence="2 3">
    <name type="scientific">Cupriavidus basilensis</name>
    <dbReference type="NCBI Taxonomy" id="68895"/>
    <lineage>
        <taxon>Bacteria</taxon>
        <taxon>Pseudomonadati</taxon>
        <taxon>Pseudomonadota</taxon>
        <taxon>Betaproteobacteria</taxon>
        <taxon>Burkholderiales</taxon>
        <taxon>Burkholderiaceae</taxon>
        <taxon>Cupriavidus</taxon>
    </lineage>
</organism>
<dbReference type="InterPro" id="IPR007110">
    <property type="entry name" value="Ig-like_dom"/>
</dbReference>
<reference evidence="2 3" key="1">
    <citation type="submission" date="2020-10" db="EMBL/GenBank/DDBJ databases">
        <title>Complete genome sequence of Cupriavidus basilensis CCUG 49340T.</title>
        <authorList>
            <person name="Salva-Serra F."/>
            <person name="Donoso R.A."/>
            <person name="Cho K.H."/>
            <person name="Yoo J.A."/>
            <person name="Lee K."/>
            <person name="Yoon S.-H."/>
            <person name="Perez-Pantoja D."/>
            <person name="Moore E.R.B."/>
        </authorList>
    </citation>
    <scope>NUCLEOTIDE SEQUENCE [LARGE SCALE GENOMIC DNA]</scope>
    <source>
        <strain evidence="3">CCUG 49340</strain>
    </source>
</reference>
<dbReference type="InterPro" id="IPR013783">
    <property type="entry name" value="Ig-like_fold"/>
</dbReference>
<sequence length="802" mass="81758">MFATPNFRAMGAALATLAAMSGTLAQTPPVGADMQFDVLGPIQEATLDNCSNALCGGTIKVNGHRIVIPANTIVILPGMALTWKELFTLAPATYLAAGSSGLALADVPAPLAAYEAHLIGNQVGDTYIAGLVNIAQHSLNAGSGLINYIDYATGELRVGGKLVRDGNGVPRNALDAAQPGTRIRLNDPVGRYGRKMAGDPRFAVDADSPTVRSVTGYPMCVPRVAPTAQASDPACPEGNRPKNPDGLHNANFTMPDPAAVQPGHVPDPRIMAPFEVGDSVTYSGTLVSDAGPQGPYASGSTYIAAHTFVANVAIYTAPFTDPAYVAIDVALLGNGGVTEPGALEATMRTRFEGFTTDPSRNIRLYGVDVAPDGSTSERDWGVVSVDPGAPTGAQKGRWRFRPPCTGLVASVNFCFGPLDENTFLPATREVRAVVEGAWTPSSSVPQPSGIVAGQYHAPIGEYLFQEGLPGGAPPAIAFATMPFLARGGYSSATGVVATGPLNPWPGSGGVPSTCTAPTADAGASVTVLSGATGSLKGTASGSGSLTVLWTPPKGFTLSPSATVLTPSFTAPAVTATNTYLFTLAVTGCGGQTATSAVAVTVTPAQQNVPFINPIAPVSVASGATATLTAVPATSPNKLTYSWTQTGGPTQSFQTSGAGASLQVSHVVPIGQTTADVLSYTVVATDSVTGAKSRPVTGTASFTPAADVERITVAEYRVAKQRLDITAVSSVANAKVVLTLQPYKTTNGKVFDPASVGNTLTNNGGGNYTITIVGVPQPGPGEGLVVKSNLGGESPPTPLTRIR</sequence>
<dbReference type="PROSITE" id="PS50835">
    <property type="entry name" value="IG_LIKE"/>
    <property type="match status" value="1"/>
</dbReference>
<feature type="domain" description="Ig-like" evidence="1">
    <location>
        <begin position="603"/>
        <end position="696"/>
    </location>
</feature>
<dbReference type="GeneID" id="98405679"/>
<dbReference type="RefSeq" id="WP_150991112.1">
    <property type="nucleotide sequence ID" value="NZ_CP062804.1"/>
</dbReference>
<dbReference type="Gene3D" id="2.60.40.10">
    <property type="entry name" value="Immunoglobulins"/>
    <property type="match status" value="2"/>
</dbReference>
<evidence type="ECO:0000313" key="3">
    <source>
        <dbReference type="Proteomes" id="UP000397656"/>
    </source>
</evidence>
<proteinExistence type="predicted"/>
<protein>
    <recommendedName>
        <fullName evidence="1">Ig-like domain-containing protein</fullName>
    </recommendedName>
</protein>
<accession>A0A643FQ69</accession>
<name>A0A643FQ69_9BURK</name>
<dbReference type="Proteomes" id="UP000397656">
    <property type="component" value="Chromosome 2"/>
</dbReference>
<dbReference type="EMBL" id="CP062804">
    <property type="protein sequence ID" value="QOT79435.1"/>
    <property type="molecule type" value="Genomic_DNA"/>
</dbReference>
<evidence type="ECO:0000259" key="1">
    <source>
        <dbReference type="PROSITE" id="PS50835"/>
    </source>
</evidence>
<gene>
    <name evidence="2" type="ORF">F7R26_032455</name>
</gene>